<evidence type="ECO:0000256" key="4">
    <source>
        <dbReference type="ARBA" id="ARBA00022679"/>
    </source>
</evidence>
<reference evidence="11" key="1">
    <citation type="journal article" date="2019" name="Int. J. Syst. Evol. Microbiol.">
        <title>The Global Catalogue of Microorganisms (GCM) 10K type strain sequencing project: providing services to taxonomists for standard genome sequencing and annotation.</title>
        <authorList>
            <consortium name="The Broad Institute Genomics Platform"/>
            <consortium name="The Broad Institute Genome Sequencing Center for Infectious Disease"/>
            <person name="Wu L."/>
            <person name="Ma J."/>
        </authorList>
    </citation>
    <scope>NUCLEOTIDE SEQUENCE [LARGE SCALE GENOMIC DNA]</scope>
    <source>
        <strain evidence="11">CGMCC 1.18578</strain>
    </source>
</reference>
<dbReference type="PANTHER" id="PTHR41523">
    <property type="entry name" value="TWO-COMPONENT SYSTEM SENSOR PROTEIN"/>
    <property type="match status" value="1"/>
</dbReference>
<dbReference type="Proteomes" id="UP001596108">
    <property type="component" value="Unassembled WGS sequence"/>
</dbReference>
<comment type="catalytic activity">
    <reaction evidence="1">
        <text>ATP + protein L-histidine = ADP + protein N-phospho-L-histidine.</text>
        <dbReference type="EC" id="2.7.13.3"/>
    </reaction>
</comment>
<dbReference type="Pfam" id="PF12282">
    <property type="entry name" value="GAF_PdtaS"/>
    <property type="match status" value="1"/>
</dbReference>
<evidence type="ECO:0000313" key="11">
    <source>
        <dbReference type="Proteomes" id="UP001596108"/>
    </source>
</evidence>
<dbReference type="RefSeq" id="WP_378109682.1">
    <property type="nucleotide sequence ID" value="NZ_JBHSNC010000001.1"/>
</dbReference>
<dbReference type="InterPro" id="IPR011102">
    <property type="entry name" value="Sig_transdc_His_kinase_HWE"/>
</dbReference>
<evidence type="ECO:0000259" key="9">
    <source>
        <dbReference type="PROSITE" id="PS50109"/>
    </source>
</evidence>
<dbReference type="SMART" id="SM00387">
    <property type="entry name" value="HATPase_c"/>
    <property type="match status" value="1"/>
</dbReference>
<dbReference type="InterPro" id="IPR005467">
    <property type="entry name" value="His_kinase_dom"/>
</dbReference>
<comment type="caution">
    <text evidence="10">The sequence shown here is derived from an EMBL/GenBank/DDBJ whole genome shotgun (WGS) entry which is preliminary data.</text>
</comment>
<gene>
    <name evidence="10" type="ORF">ACFPQ4_00160</name>
</gene>
<keyword evidence="11" id="KW-1185">Reference proteome</keyword>
<proteinExistence type="predicted"/>
<dbReference type="EMBL" id="JBHSNC010000001">
    <property type="protein sequence ID" value="MFC5527877.1"/>
    <property type="molecule type" value="Genomic_DNA"/>
</dbReference>
<evidence type="ECO:0000256" key="2">
    <source>
        <dbReference type="ARBA" id="ARBA00012438"/>
    </source>
</evidence>
<dbReference type="SUPFAM" id="SSF55874">
    <property type="entry name" value="ATPase domain of HSP90 chaperone/DNA topoisomerase II/histidine kinase"/>
    <property type="match status" value="1"/>
</dbReference>
<dbReference type="PANTHER" id="PTHR41523:SF8">
    <property type="entry name" value="ETHYLENE RESPONSE SENSOR PROTEIN"/>
    <property type="match status" value="1"/>
</dbReference>
<evidence type="ECO:0000256" key="5">
    <source>
        <dbReference type="ARBA" id="ARBA00022741"/>
    </source>
</evidence>
<keyword evidence="4 10" id="KW-0808">Transferase</keyword>
<evidence type="ECO:0000256" key="1">
    <source>
        <dbReference type="ARBA" id="ARBA00000085"/>
    </source>
</evidence>
<dbReference type="InterPro" id="IPR022066">
    <property type="entry name" value="PdtaS_GAF"/>
</dbReference>
<name>A0ABW0QWD9_9BACL</name>
<dbReference type="InterPro" id="IPR011495">
    <property type="entry name" value="Sig_transdc_His_kin_sub2_dim/P"/>
</dbReference>
<keyword evidence="3" id="KW-0597">Phosphoprotein</keyword>
<dbReference type="InterPro" id="IPR003594">
    <property type="entry name" value="HATPase_dom"/>
</dbReference>
<evidence type="ECO:0000256" key="8">
    <source>
        <dbReference type="ARBA" id="ARBA00023012"/>
    </source>
</evidence>
<evidence type="ECO:0000256" key="3">
    <source>
        <dbReference type="ARBA" id="ARBA00022553"/>
    </source>
</evidence>
<organism evidence="10 11">
    <name type="scientific">Cohnella yongneupensis</name>
    <dbReference type="NCBI Taxonomy" id="425006"/>
    <lineage>
        <taxon>Bacteria</taxon>
        <taxon>Bacillati</taxon>
        <taxon>Bacillota</taxon>
        <taxon>Bacilli</taxon>
        <taxon>Bacillales</taxon>
        <taxon>Paenibacillaceae</taxon>
        <taxon>Cohnella</taxon>
    </lineage>
</organism>
<dbReference type="GO" id="GO:0004673">
    <property type="term" value="F:protein histidine kinase activity"/>
    <property type="evidence" value="ECO:0007669"/>
    <property type="project" value="UniProtKB-EC"/>
</dbReference>
<keyword evidence="7" id="KW-0067">ATP-binding</keyword>
<keyword evidence="5" id="KW-0547">Nucleotide-binding</keyword>
<keyword evidence="6 10" id="KW-0418">Kinase</keyword>
<keyword evidence="8" id="KW-0902">Two-component regulatory system</keyword>
<dbReference type="Pfam" id="PF07568">
    <property type="entry name" value="HisKA_2"/>
    <property type="match status" value="1"/>
</dbReference>
<evidence type="ECO:0000313" key="10">
    <source>
        <dbReference type="EMBL" id="MFC5527877.1"/>
    </source>
</evidence>
<dbReference type="InterPro" id="IPR038424">
    <property type="entry name" value="H_kinase_PdtaS_GAF_sf"/>
</dbReference>
<evidence type="ECO:0000256" key="7">
    <source>
        <dbReference type="ARBA" id="ARBA00022840"/>
    </source>
</evidence>
<dbReference type="Gene3D" id="3.30.450.280">
    <property type="entry name" value="GAF domain"/>
    <property type="match status" value="1"/>
</dbReference>
<sequence>MESIRELCGRRAALNEKDTATIEELARGLQLIADLSQSDVFIDCPLADPGTALVVAQAHPSTAQSLYKTSVVGQLAYAHNEPAVMYCLLSGQPVTGSRGISQEQVAMQQNVVPIRGTNNRVIGALIQEQDISEKVRQERDVERLKETNEQLSETLLSVALSEGSMQSLMHEGIVLFDEEERVTYLNPRAKAMLAAIGHPDAKEGCAGGQWFYESISWRAVFGQTGVITKELQFGKIVYELKALSIYRGLRIVGGLMLIRDISELKDKEKQLHIQSAVIKEIHHRVKNNLQTVTSLLRLQMRRTQHDEVGQVFRDSINRIQSIAVVHEMLAYEGIEAVPFREVAERIARNVVSSMTDSGCSIHTRIEGAELLLPSETTVSLALVVNELVQNCVNHAFAGMADGEIGITYQYGGRMFSLQVADNGRGMAEETLENNGGRLGLRLIRTLVEEHLDGVFVLQSSDRGTEACIVFPSCLIPSEGVSAQ</sequence>
<dbReference type="InterPro" id="IPR036890">
    <property type="entry name" value="HATPase_C_sf"/>
</dbReference>
<accession>A0ABW0QWD9</accession>
<dbReference type="Gene3D" id="3.30.565.10">
    <property type="entry name" value="Histidine kinase-like ATPase, C-terminal domain"/>
    <property type="match status" value="1"/>
</dbReference>
<feature type="domain" description="Histidine kinase" evidence="9">
    <location>
        <begin position="280"/>
        <end position="474"/>
    </location>
</feature>
<dbReference type="Pfam" id="PF02518">
    <property type="entry name" value="HATPase_c"/>
    <property type="match status" value="1"/>
</dbReference>
<dbReference type="EC" id="2.7.13.3" evidence="2"/>
<dbReference type="PROSITE" id="PS50109">
    <property type="entry name" value="HIS_KIN"/>
    <property type="match status" value="1"/>
</dbReference>
<dbReference type="Gene3D" id="3.30.450.20">
    <property type="entry name" value="PAS domain"/>
    <property type="match status" value="1"/>
</dbReference>
<evidence type="ECO:0000256" key="6">
    <source>
        <dbReference type="ARBA" id="ARBA00022777"/>
    </source>
</evidence>
<protein>
    <recommendedName>
        <fullName evidence="2">histidine kinase</fullName>
        <ecNumber evidence="2">2.7.13.3</ecNumber>
    </recommendedName>
</protein>
<dbReference type="SMART" id="SM00911">
    <property type="entry name" value="HWE_HK"/>
    <property type="match status" value="1"/>
</dbReference>